<evidence type="ECO:0000256" key="2">
    <source>
        <dbReference type="SAM" id="MobiDB-lite"/>
    </source>
</evidence>
<organism evidence="4">
    <name type="scientific">Oikopleura dioica</name>
    <name type="common">Tunicate</name>
    <dbReference type="NCBI Taxonomy" id="34765"/>
    <lineage>
        <taxon>Eukaryota</taxon>
        <taxon>Metazoa</taxon>
        <taxon>Chordata</taxon>
        <taxon>Tunicata</taxon>
        <taxon>Appendicularia</taxon>
        <taxon>Copelata</taxon>
        <taxon>Oikopleuridae</taxon>
        <taxon>Oikopleura</taxon>
    </lineage>
</organism>
<protein>
    <recommendedName>
        <fullName evidence="3">Reverse transcriptase domain-containing protein</fullName>
    </recommendedName>
</protein>
<dbReference type="Proteomes" id="UP000001307">
    <property type="component" value="Unassembled WGS sequence"/>
</dbReference>
<feature type="coiled-coil region" evidence="1">
    <location>
        <begin position="1354"/>
        <end position="1381"/>
    </location>
</feature>
<dbReference type="InterPro" id="IPR036691">
    <property type="entry name" value="Endo/exonu/phosph_ase_sf"/>
</dbReference>
<evidence type="ECO:0000313" key="5">
    <source>
        <dbReference type="Proteomes" id="UP000001307"/>
    </source>
</evidence>
<dbReference type="InterPro" id="IPR000477">
    <property type="entry name" value="RT_dom"/>
</dbReference>
<feature type="region of interest" description="Disordered" evidence="2">
    <location>
        <begin position="2456"/>
        <end position="2475"/>
    </location>
</feature>
<dbReference type="SUPFAM" id="SSF56219">
    <property type="entry name" value="DNase I-like"/>
    <property type="match status" value="1"/>
</dbReference>
<sequence>MTGSRVMRSTTLSIINDNANGPLTSTPKLNFGHRIFASNRKIEQQGESLQNIITLPNDEEMRGKPKITAEHDMIELANNPLDPDSHEESVFHQTAAMHEITESLNSTDSDLTGNETRDEEVKIPKVIKDEYIDDHEPLLKAKGVQNEILKNIEKTEADGKFEEINQLIRQSKKQISKLKKSDIMEIGTGIKIPKSLQENIENLAGKEIKREEIINKEGFRLGKYIKMKNVDDYRKLRILAEKKQQNLSSFITKLKRGASSSNEEPNKIMNAEEVSREQWICAVHYAASMGIITIRKMYEKMKAEAQELDEPEEKMMECINLADLRDKLIRLCELYQDVRAMSELAHLSSQLMYHVIPVPRNLAIYNVMTREILEKMGHERKIMYYVHDMVKLRLMELGVRTIFARSHRLIIGFNEKIAQLPISCRPILGKSRQVSKFYPTGKRDITRSMLSSIICNDTENEPLIFNLDSIKTWINKDKVINIITEYMKQCINNSAFKEKFINQTITKNDIINNRVFKPRKQSDPVETKERMSEPEEKYLLEEKLEEQKRGANKNEDRILEEFISKLPSEIMNIIYKNHPNFLHKWLLDGNYRRFKKEIPELPRSNPTDFNAELDEMPENRTLENGATENIILSHPNSTSTFEIPRKLISNTINDKKIELSCKILNARAKETVVEGTRIISANLGQITDPHILRLLVGIYNDADCFLISEVMWEREQVLKETNWPIDFRILTHEKLGTSKYAYSMIMYNERKLLNPQQLTSEGTFTSMAFGEEKKKSAISVAYRFNDRPTSTCLYRKYLNKGRAIFIKWMNHAIKQQINYKDAFITGDLNTEIPARSGDDQDIARMIEEEAIKGGYTNMVTRNTFSRPRQRSSQIDFIYSKNVAIGEIEYLTMDQAPLEVDGHCGIAFRAGAKPRPPEYEVCKTYKDHSRNDIFRRAMSTFETFDPRQDFDYYFKKLCEILKDSQTVEVKAKCISGFSHFSYSKETWVMINAINIIKMLLPMEYKMSAGGKAQLRRVNNILNKAKNADELDYGNKLGKSVADRRHRIWTILKEATGAPPLSRLEQTVDELADRVSDLQLKTITHENPYELHDFRLRSRQKLSKFKANFHGNEFTPSFRKIFDQLCAYTKGASGLSKQFIEKLPICILIENIYKPMMQAIQKGTFPASLRISRCTILPKPNSGIRPISISEPLNSIFEKLCIRTLTPFIELNNLLNERQNGFRSGLNCSISLDYVMHNMSKWYDKNKAIIALTLDCKNAFGVPSHRSLTAMMKKFITGSALNLLSEALDRKYKVVKNGIHSQVRNLKPFGIPQGGVIAPIIFSLYISQLTDILVPEDSGKMILSLFADDALCVIQGRNHEEALQKANNAIQRMTDKLQDLGMTIVSAKTKVAIFGKCYMNEADRARTTVLGLEVPYVDTLKYLGSIIKSDKGKPSFESHNESMILKSKGVVSRLRAIRKTLNEEENATILRSTTLGMLMHNAEVMPKFNATENMRFNSIFFAGLRATKSPAWWFRHAIELNEFREKEELITETLGKAKLPSNLLVRLNGYIGLMIRLTRDCRSNRMRNVLYDHLFISENHTGKKIIPVPDIHLFEREEEEGKIFLHLLDEQIDYPIRGIYDSFLKDITEAFLEAGIVQCDVRCKSKPRRLPIEALDLRARMNDTINTRRSKYLLQNDRLISERRCSAVASAIIFEHVIDTRSYPSEIYELQVTKILEGLELEQVEDILLVMKAHTREAIFLNSTQINAGQLKTLLRNLQVVNSSHDLTLNKLEEDKLMEQLLKLLGGKLLKWQATDQTSEILNMPYKLKTMAAERNKRTRLAKQLLFRDIIENKTELANKIEEGKIWQTASLIEEMMPYLPEAVDMGTRFLIKVNSQNKEDDSWKENIISIDNSTLILPAMDAWDLAFKIQVHDQQIRNYLLAKHQDQFWCSSNTWIMYRIRVKNWIRTAIRNDVPPQKIYNYALSCPVLNTIILLDDETMCSGFIAEKVKPDALIPSAVLFSDTNSEDFYSNYRQISQLRKSLEVEEPRIQGWLKRHGYSCCSKLDEYIYACKISIKALEQWTNSAIKGNETCTYYSVVSPTFIKKESIKSGSECLFKADQSILPVLMDRKELFDGSTLADLGGRAFKFWNPTILSPLFTSQVFESQAVIGHMALIQKLAVLELSSEICKRINQNKIAEMIIKEHNLKGEHHIEPRFEWEESRLVQETFPLENERSWSQIQSSYEFTMDMMNTHGEEILELEELVRRITTCKELPITSWDRVIRAHFKLSTAELNRILKCMNLTASTMEQEGRMPINNWIEDLISNNTWGNGKIKLSAFHSSWYKRAINGNSNNNSVLIMHRFISVITGNSAIADKFVPSSMKLDAPRQPRQLHFMSQKTRKRTRREAAFNPFDESNPESQTEREQKRRRIFGPMLPTTKKKVSKAEKIAILENHAQNNSENLSRIEDDLVVLDWLEFPETTTEEESKEADAAKNE</sequence>
<proteinExistence type="predicted"/>
<dbReference type="InterPro" id="IPR043502">
    <property type="entry name" value="DNA/RNA_pol_sf"/>
</dbReference>
<gene>
    <name evidence="4" type="ORF">GSOID_T00006886001</name>
</gene>
<evidence type="ECO:0000313" key="4">
    <source>
        <dbReference type="EMBL" id="CBY13928.1"/>
    </source>
</evidence>
<dbReference type="PANTHER" id="PTHR19446">
    <property type="entry name" value="REVERSE TRANSCRIPTASES"/>
    <property type="match status" value="1"/>
</dbReference>
<dbReference type="PROSITE" id="PS50878">
    <property type="entry name" value="RT_POL"/>
    <property type="match status" value="1"/>
</dbReference>
<feature type="domain" description="Reverse transcriptase" evidence="3">
    <location>
        <begin position="1156"/>
        <end position="1425"/>
    </location>
</feature>
<evidence type="ECO:0000259" key="3">
    <source>
        <dbReference type="PROSITE" id="PS50878"/>
    </source>
</evidence>
<evidence type="ECO:0000256" key="1">
    <source>
        <dbReference type="SAM" id="Coils"/>
    </source>
</evidence>
<name>E4XW73_OIKDI</name>
<dbReference type="Pfam" id="PF00078">
    <property type="entry name" value="RVT_1"/>
    <property type="match status" value="1"/>
</dbReference>
<reference evidence="4" key="1">
    <citation type="journal article" date="2010" name="Science">
        <title>Plasticity of animal genome architecture unmasked by rapid evolution of a pelagic tunicate.</title>
        <authorList>
            <person name="Denoeud F."/>
            <person name="Henriet S."/>
            <person name="Mungpakdee S."/>
            <person name="Aury J.M."/>
            <person name="Da Silva C."/>
            <person name="Brinkmann H."/>
            <person name="Mikhaleva J."/>
            <person name="Olsen L.C."/>
            <person name="Jubin C."/>
            <person name="Canestro C."/>
            <person name="Bouquet J.M."/>
            <person name="Danks G."/>
            <person name="Poulain J."/>
            <person name="Campsteijn C."/>
            <person name="Adamski M."/>
            <person name="Cross I."/>
            <person name="Yadetie F."/>
            <person name="Muffato M."/>
            <person name="Louis A."/>
            <person name="Butcher S."/>
            <person name="Tsagkogeorga G."/>
            <person name="Konrad A."/>
            <person name="Singh S."/>
            <person name="Jensen M.F."/>
            <person name="Cong E.H."/>
            <person name="Eikeseth-Otteraa H."/>
            <person name="Noel B."/>
            <person name="Anthouard V."/>
            <person name="Porcel B.M."/>
            <person name="Kachouri-Lafond R."/>
            <person name="Nishino A."/>
            <person name="Ugolini M."/>
            <person name="Chourrout P."/>
            <person name="Nishida H."/>
            <person name="Aasland R."/>
            <person name="Huzurbazar S."/>
            <person name="Westhof E."/>
            <person name="Delsuc F."/>
            <person name="Lehrach H."/>
            <person name="Reinhardt R."/>
            <person name="Weissenbach J."/>
            <person name="Roy S.W."/>
            <person name="Artiguenave F."/>
            <person name="Postlethwait J.H."/>
            <person name="Manak J.R."/>
            <person name="Thompson E.M."/>
            <person name="Jaillon O."/>
            <person name="Du Pasquier L."/>
            <person name="Boudinot P."/>
            <person name="Liberles D.A."/>
            <person name="Volff J.N."/>
            <person name="Philippe H."/>
            <person name="Lenhard B."/>
            <person name="Roest Crollius H."/>
            <person name="Wincker P."/>
            <person name="Chourrout D."/>
        </authorList>
    </citation>
    <scope>NUCLEOTIDE SEQUENCE [LARGE SCALE GENOMIC DNA]</scope>
</reference>
<accession>E4XW73</accession>
<dbReference type="EMBL" id="FN653235">
    <property type="protein sequence ID" value="CBY13928.1"/>
    <property type="molecule type" value="Genomic_DNA"/>
</dbReference>
<keyword evidence="1" id="KW-0175">Coiled coil</keyword>
<dbReference type="OrthoDB" id="445826at2759"/>
<dbReference type="InParanoid" id="E4XW73"/>
<keyword evidence="5" id="KW-1185">Reference proteome</keyword>
<feature type="region of interest" description="Disordered" evidence="2">
    <location>
        <begin position="2375"/>
        <end position="2419"/>
    </location>
</feature>
<dbReference type="SUPFAM" id="SSF56672">
    <property type="entry name" value="DNA/RNA polymerases"/>
    <property type="match status" value="1"/>
</dbReference>